<evidence type="ECO:0000256" key="8">
    <source>
        <dbReference type="ARBA" id="ARBA00023163"/>
    </source>
</evidence>
<feature type="domain" description="C2H2-type" evidence="13">
    <location>
        <begin position="336"/>
        <end position="365"/>
    </location>
</feature>
<feature type="compositionally biased region" description="Low complexity" evidence="12">
    <location>
        <begin position="152"/>
        <end position="167"/>
    </location>
</feature>
<feature type="region of interest" description="Disordered" evidence="12">
    <location>
        <begin position="386"/>
        <end position="416"/>
    </location>
</feature>
<sequence length="433" mass="45595">MPGLAGLQAIPVQNIPGIGNVQVIPTNFMQPVQPQTAASQPQLNPVTQAGQHQQLQQQQQGMQQQHQQQQRAIVAALQQATAQQLSSIKQDPSEPAKHLVKQESLSTQSATAGNGATLATGALFTSAVGAPAQIVAVSSGAGSLGGLGIPSSTIPGGASTATTPSSTQVNSAKGDHVGGSPNQATGNVNVGANARVASETGGKRGVGKGGRTGSGAGAATAIAGVKAGAGMGMELGTAAGKEEPGEMEAETTIISAEKRRRHTIPKVVSATHTMNGTPRQRVRRVACTCPNCEVKSSGPPDRKRQHICHVSGCNKVYGKTSHLRAHLRWHTGERPFICNWGTCGKRFTRSDELQRHRRTHTGEKRFECVECNKKFMRSDHLSKHIRTHGKFKRDHDDIGSPHTGSSDSNDSSDHKMMITIGGDEADHEVYDSN</sequence>
<comment type="similarity">
    <text evidence="10">Belongs to the Sp1 C2H2-type zinc-finger protein family.</text>
</comment>
<evidence type="ECO:0000313" key="14">
    <source>
        <dbReference type="EnsemblMetazoa" id="AMEM016115-PA"/>
    </source>
</evidence>
<dbReference type="STRING" id="30066.A0A182VJP0"/>
<evidence type="ECO:0000256" key="5">
    <source>
        <dbReference type="ARBA" id="ARBA00022833"/>
    </source>
</evidence>
<keyword evidence="2" id="KW-0479">Metal-binding</keyword>
<evidence type="ECO:0000256" key="3">
    <source>
        <dbReference type="ARBA" id="ARBA00022737"/>
    </source>
</evidence>
<keyword evidence="6" id="KW-0805">Transcription regulation</keyword>
<dbReference type="SMART" id="SM00355">
    <property type="entry name" value="ZnF_C2H2"/>
    <property type="match status" value="3"/>
</dbReference>
<dbReference type="EnsemblMetazoa" id="AMEM016115-RA">
    <property type="protein sequence ID" value="AMEM016115-PA"/>
    <property type="gene ID" value="AMEM016115"/>
</dbReference>
<keyword evidence="8" id="KW-0804">Transcription</keyword>
<reference evidence="14" key="1">
    <citation type="submission" date="2020-05" db="UniProtKB">
        <authorList>
            <consortium name="EnsemblMetazoa"/>
        </authorList>
    </citation>
    <scope>IDENTIFICATION</scope>
    <source>
        <strain evidence="14">MAF</strain>
    </source>
</reference>
<evidence type="ECO:0000256" key="9">
    <source>
        <dbReference type="ARBA" id="ARBA00023242"/>
    </source>
</evidence>
<evidence type="ECO:0000259" key="13">
    <source>
        <dbReference type="PROSITE" id="PS50157"/>
    </source>
</evidence>
<dbReference type="GO" id="GO:0005634">
    <property type="term" value="C:nucleus"/>
    <property type="evidence" value="ECO:0007669"/>
    <property type="project" value="UniProtKB-SubCell"/>
</dbReference>
<keyword evidence="5" id="KW-0862">Zinc</keyword>
<evidence type="ECO:0000256" key="11">
    <source>
        <dbReference type="PROSITE-ProRule" id="PRU00042"/>
    </source>
</evidence>
<evidence type="ECO:0000256" key="6">
    <source>
        <dbReference type="ARBA" id="ARBA00023015"/>
    </source>
</evidence>
<proteinExistence type="inferred from homology"/>
<dbReference type="GO" id="GO:0000978">
    <property type="term" value="F:RNA polymerase II cis-regulatory region sequence-specific DNA binding"/>
    <property type="evidence" value="ECO:0007669"/>
    <property type="project" value="TreeGrafter"/>
</dbReference>
<dbReference type="PROSITE" id="PS00028">
    <property type="entry name" value="ZINC_FINGER_C2H2_1"/>
    <property type="match status" value="3"/>
</dbReference>
<evidence type="ECO:0000256" key="2">
    <source>
        <dbReference type="ARBA" id="ARBA00022723"/>
    </source>
</evidence>
<dbReference type="InterPro" id="IPR036236">
    <property type="entry name" value="Znf_C2H2_sf"/>
</dbReference>
<feature type="region of interest" description="Disordered" evidence="12">
    <location>
        <begin position="33"/>
        <end position="63"/>
    </location>
</feature>
<organism evidence="14 15">
    <name type="scientific">Anopheles merus</name>
    <name type="common">Mosquito</name>
    <dbReference type="NCBI Taxonomy" id="30066"/>
    <lineage>
        <taxon>Eukaryota</taxon>
        <taxon>Metazoa</taxon>
        <taxon>Ecdysozoa</taxon>
        <taxon>Arthropoda</taxon>
        <taxon>Hexapoda</taxon>
        <taxon>Insecta</taxon>
        <taxon>Pterygota</taxon>
        <taxon>Neoptera</taxon>
        <taxon>Endopterygota</taxon>
        <taxon>Diptera</taxon>
        <taxon>Nematocera</taxon>
        <taxon>Culicoidea</taxon>
        <taxon>Culicidae</taxon>
        <taxon>Anophelinae</taxon>
        <taxon>Anopheles</taxon>
    </lineage>
</organism>
<dbReference type="InterPro" id="IPR013087">
    <property type="entry name" value="Znf_C2H2_type"/>
</dbReference>
<dbReference type="Proteomes" id="UP000075903">
    <property type="component" value="Unassembled WGS sequence"/>
</dbReference>
<dbReference type="GO" id="GO:0008270">
    <property type="term" value="F:zinc ion binding"/>
    <property type="evidence" value="ECO:0007669"/>
    <property type="project" value="UniProtKB-KW"/>
</dbReference>
<dbReference type="GO" id="GO:0000981">
    <property type="term" value="F:DNA-binding transcription factor activity, RNA polymerase II-specific"/>
    <property type="evidence" value="ECO:0007669"/>
    <property type="project" value="TreeGrafter"/>
</dbReference>
<evidence type="ECO:0000256" key="12">
    <source>
        <dbReference type="SAM" id="MobiDB-lite"/>
    </source>
</evidence>
<keyword evidence="15" id="KW-1185">Reference proteome</keyword>
<dbReference type="FunFam" id="3.30.160.60:FF:000014">
    <property type="entry name" value="Transcription factor Sp3"/>
    <property type="match status" value="1"/>
</dbReference>
<evidence type="ECO:0000256" key="4">
    <source>
        <dbReference type="ARBA" id="ARBA00022771"/>
    </source>
</evidence>
<feature type="region of interest" description="Disordered" evidence="12">
    <location>
        <begin position="85"/>
        <end position="109"/>
    </location>
</feature>
<dbReference type="Gene3D" id="3.30.160.60">
    <property type="entry name" value="Classic Zinc Finger"/>
    <property type="match status" value="3"/>
</dbReference>
<dbReference type="AlphaFoldDB" id="A0A182VJP0"/>
<feature type="compositionally biased region" description="Low complexity" evidence="12">
    <location>
        <begin position="48"/>
        <end position="63"/>
    </location>
</feature>
<evidence type="ECO:0000256" key="7">
    <source>
        <dbReference type="ARBA" id="ARBA00023125"/>
    </source>
</evidence>
<keyword evidence="9" id="KW-0539">Nucleus</keyword>
<keyword evidence="7" id="KW-0238">DNA-binding</keyword>
<protein>
    <recommendedName>
        <fullName evidence="13">C2H2-type domain-containing protein</fullName>
    </recommendedName>
</protein>
<dbReference type="FunFam" id="3.30.160.60:FF:001110">
    <property type="entry name" value="Krueppel factor 13"/>
    <property type="match status" value="1"/>
</dbReference>
<feature type="compositionally biased region" description="Polar residues" evidence="12">
    <location>
        <begin position="33"/>
        <end position="47"/>
    </location>
</feature>
<keyword evidence="3" id="KW-0677">Repeat</keyword>
<feature type="compositionally biased region" description="Gly residues" evidence="12">
    <location>
        <begin position="203"/>
        <end position="216"/>
    </location>
</feature>
<accession>A0A182VJP0</accession>
<evidence type="ECO:0000256" key="1">
    <source>
        <dbReference type="ARBA" id="ARBA00004123"/>
    </source>
</evidence>
<evidence type="ECO:0000256" key="10">
    <source>
        <dbReference type="ARBA" id="ARBA00038409"/>
    </source>
</evidence>
<feature type="region of interest" description="Disordered" evidence="12">
    <location>
        <begin position="198"/>
        <end position="217"/>
    </location>
</feature>
<dbReference type="SUPFAM" id="SSF57667">
    <property type="entry name" value="beta-beta-alpha zinc fingers"/>
    <property type="match status" value="1"/>
</dbReference>
<dbReference type="PANTHER" id="PTHR23235">
    <property type="entry name" value="KRUEPPEL-LIKE TRANSCRIPTION FACTOR"/>
    <property type="match status" value="1"/>
</dbReference>
<keyword evidence="4 11" id="KW-0863">Zinc-finger</keyword>
<comment type="subcellular location">
    <subcellularLocation>
        <location evidence="1">Nucleus</location>
    </subcellularLocation>
</comment>
<feature type="domain" description="C2H2-type" evidence="13">
    <location>
        <begin position="306"/>
        <end position="335"/>
    </location>
</feature>
<dbReference type="Pfam" id="PF00096">
    <property type="entry name" value="zf-C2H2"/>
    <property type="match status" value="2"/>
</dbReference>
<dbReference type="PANTHER" id="PTHR23235:SF165">
    <property type="entry name" value="TRANSCRIPTION FACTOR BTD"/>
    <property type="match status" value="1"/>
</dbReference>
<dbReference type="VEuPathDB" id="VectorBase:AMEM016115"/>
<feature type="domain" description="C2H2-type" evidence="13">
    <location>
        <begin position="366"/>
        <end position="393"/>
    </location>
</feature>
<evidence type="ECO:0000313" key="15">
    <source>
        <dbReference type="Proteomes" id="UP000075903"/>
    </source>
</evidence>
<dbReference type="PROSITE" id="PS50157">
    <property type="entry name" value="ZINC_FINGER_C2H2_2"/>
    <property type="match status" value="3"/>
</dbReference>
<dbReference type="VEuPathDB" id="VectorBase:AMEM21_004594"/>
<feature type="compositionally biased region" description="Basic and acidic residues" evidence="12">
    <location>
        <begin position="91"/>
        <end position="101"/>
    </location>
</feature>
<feature type="region of interest" description="Disordered" evidence="12">
    <location>
        <begin position="152"/>
        <end position="188"/>
    </location>
</feature>
<name>A0A182VJP0_ANOME</name>